<dbReference type="Proteomes" id="UP001060215">
    <property type="component" value="Chromosome 12"/>
</dbReference>
<organism evidence="1 2">
    <name type="scientific">Camellia lanceoleosa</name>
    <dbReference type="NCBI Taxonomy" id="1840588"/>
    <lineage>
        <taxon>Eukaryota</taxon>
        <taxon>Viridiplantae</taxon>
        <taxon>Streptophyta</taxon>
        <taxon>Embryophyta</taxon>
        <taxon>Tracheophyta</taxon>
        <taxon>Spermatophyta</taxon>
        <taxon>Magnoliopsida</taxon>
        <taxon>eudicotyledons</taxon>
        <taxon>Gunneridae</taxon>
        <taxon>Pentapetalae</taxon>
        <taxon>asterids</taxon>
        <taxon>Ericales</taxon>
        <taxon>Theaceae</taxon>
        <taxon>Camellia</taxon>
    </lineage>
</organism>
<evidence type="ECO:0000313" key="2">
    <source>
        <dbReference type="Proteomes" id="UP001060215"/>
    </source>
</evidence>
<sequence length="173" mass="19132">MLVLQVAFSCFYAEVIVLTISTALPTLQPPKCTIVDSPTCISVTATQLIVLYIAFYLTALGISGLKSSVSGFGSDQFDDTDEQEKNQMTKFFSWFFFFINIGSLMAVTVLVYIQGNLGRQWGYRICACAIVISHVLFLSGIVKYQYKKLVGSSLTHITVVFVATERKKGVELP</sequence>
<keyword evidence="2" id="KW-1185">Reference proteome</keyword>
<dbReference type="EMBL" id="CM045769">
    <property type="protein sequence ID" value="KAI7993877.1"/>
    <property type="molecule type" value="Genomic_DNA"/>
</dbReference>
<gene>
    <name evidence="1" type="ORF">LOK49_LG11G02389</name>
</gene>
<accession>A0ACC0G0N2</accession>
<evidence type="ECO:0000313" key="1">
    <source>
        <dbReference type="EMBL" id="KAI7993877.1"/>
    </source>
</evidence>
<reference evidence="1 2" key="1">
    <citation type="journal article" date="2022" name="Plant J.">
        <title>Chromosome-level genome of Camellia lanceoleosa provides a valuable resource for understanding genome evolution and self-incompatibility.</title>
        <authorList>
            <person name="Gong W."/>
            <person name="Xiao S."/>
            <person name="Wang L."/>
            <person name="Liao Z."/>
            <person name="Chang Y."/>
            <person name="Mo W."/>
            <person name="Hu G."/>
            <person name="Li W."/>
            <person name="Zhao G."/>
            <person name="Zhu H."/>
            <person name="Hu X."/>
            <person name="Ji K."/>
            <person name="Xiang X."/>
            <person name="Song Q."/>
            <person name="Yuan D."/>
            <person name="Jin S."/>
            <person name="Zhang L."/>
        </authorList>
    </citation>
    <scope>NUCLEOTIDE SEQUENCE [LARGE SCALE GENOMIC DNA]</scope>
    <source>
        <strain evidence="1">SQ_2022a</strain>
    </source>
</reference>
<proteinExistence type="predicted"/>
<protein>
    <submittedName>
        <fullName evidence="1">Protein NRT1/ PTR FAMILY 6.3</fullName>
    </submittedName>
</protein>
<name>A0ACC0G0N2_9ERIC</name>
<comment type="caution">
    <text evidence="1">The sequence shown here is derived from an EMBL/GenBank/DDBJ whole genome shotgun (WGS) entry which is preliminary data.</text>
</comment>